<evidence type="ECO:0000256" key="3">
    <source>
        <dbReference type="ARBA" id="ARBA00023002"/>
    </source>
</evidence>
<comment type="caution">
    <text evidence="6">The sequence shown here is derived from an EMBL/GenBank/DDBJ whole genome shotgun (WGS) entry which is preliminary data.</text>
</comment>
<sequence>MSLFTVKTRVYSGADSLTWLRTLHGKKIWIVCDGFLAGSPNLKMVTDNIHEDNTVGLFSDIIPDPPVATVAAGIEAMSAIQPDVVIGFGGGSALDSAKAIIFFGRKLGIMVENFVAIPTTSGTGSEVTSASVISDPASRIKYPLFDDSLYPDIALLEPRLVLSVPPAVTANTGLDVLTHALEAYVAKGATDFTDALAEKAAQLVISFLPVVYRDGNELEARTRMHNASTLAGIAFSQAGLGMNHAIAHQLGGQLHIPHGLANALLLCHVIRFNSRDLAVRAKYARLSKLCGLANFQSADEYCVASLITHLHNLMKQVNVADNLSALNITREQVTTAENAMITAALQDACLSTNPVTVSDTDIRAILRAII</sequence>
<dbReference type="Proteomes" id="UP000247485">
    <property type="component" value="Unassembled WGS sequence"/>
</dbReference>
<dbReference type="PANTHER" id="PTHR11496">
    <property type="entry name" value="ALCOHOL DEHYDROGENASE"/>
    <property type="match status" value="1"/>
</dbReference>
<dbReference type="Pfam" id="PF00465">
    <property type="entry name" value="Fe-ADH"/>
    <property type="match status" value="1"/>
</dbReference>
<evidence type="ECO:0000313" key="6">
    <source>
        <dbReference type="EMBL" id="PXW39588.1"/>
    </source>
</evidence>
<organism evidence="6 7">
    <name type="scientific">Klebsiella oxytoca</name>
    <dbReference type="NCBI Taxonomy" id="571"/>
    <lineage>
        <taxon>Bacteria</taxon>
        <taxon>Pseudomonadati</taxon>
        <taxon>Pseudomonadota</taxon>
        <taxon>Gammaproteobacteria</taxon>
        <taxon>Enterobacterales</taxon>
        <taxon>Enterobacteriaceae</taxon>
        <taxon>Klebsiella/Raoultella group</taxon>
        <taxon>Klebsiella</taxon>
    </lineage>
</organism>
<dbReference type="SUPFAM" id="SSF56796">
    <property type="entry name" value="Dehydroquinate synthase-like"/>
    <property type="match status" value="1"/>
</dbReference>
<dbReference type="GO" id="GO:0046872">
    <property type="term" value="F:metal ion binding"/>
    <property type="evidence" value="ECO:0007669"/>
    <property type="project" value="InterPro"/>
</dbReference>
<dbReference type="Gene3D" id="3.40.50.1970">
    <property type="match status" value="1"/>
</dbReference>
<comment type="similarity">
    <text evidence="2">Belongs to the iron-containing alcohol dehydrogenase family.</text>
</comment>
<dbReference type="InterPro" id="IPR056798">
    <property type="entry name" value="ADH_Fe_C"/>
</dbReference>
<dbReference type="AlphaFoldDB" id="A0A318FDZ0"/>
<dbReference type="PROSITE" id="PS00913">
    <property type="entry name" value="ADH_IRON_1"/>
    <property type="match status" value="1"/>
</dbReference>
<protein>
    <submittedName>
        <fullName evidence="6">Propionaldehyde reductase</fullName>
    </submittedName>
</protein>
<dbReference type="Pfam" id="PF25137">
    <property type="entry name" value="ADH_Fe_C"/>
    <property type="match status" value="1"/>
</dbReference>
<accession>A0A318FDZ0</accession>
<dbReference type="CDD" id="cd08180">
    <property type="entry name" value="PDD"/>
    <property type="match status" value="1"/>
</dbReference>
<evidence type="ECO:0000259" key="5">
    <source>
        <dbReference type="Pfam" id="PF25137"/>
    </source>
</evidence>
<feature type="domain" description="Alcohol dehydrogenase iron-type/glycerol dehydrogenase GldA" evidence="4">
    <location>
        <begin position="8"/>
        <end position="158"/>
    </location>
</feature>
<evidence type="ECO:0000313" key="7">
    <source>
        <dbReference type="Proteomes" id="UP000247485"/>
    </source>
</evidence>
<dbReference type="PANTHER" id="PTHR11496:SF83">
    <property type="entry name" value="HYDROXYACID-OXOACID TRANSHYDROGENASE, MITOCHONDRIAL"/>
    <property type="match status" value="1"/>
</dbReference>
<keyword evidence="3" id="KW-0560">Oxidoreductase</keyword>
<dbReference type="EMBL" id="QJJG01000019">
    <property type="protein sequence ID" value="PXW39588.1"/>
    <property type="molecule type" value="Genomic_DNA"/>
</dbReference>
<feature type="domain" description="Fe-containing alcohol dehydrogenase-like C-terminal" evidence="5">
    <location>
        <begin position="169"/>
        <end position="369"/>
    </location>
</feature>
<reference evidence="6 7" key="1">
    <citation type="submission" date="2018-05" db="EMBL/GenBank/DDBJ databases">
        <title>Freshwater and sediment microbial communities from various areas in North America, analyzing microbe dynamics in response to fracking.</title>
        <authorList>
            <person name="Lamendella R."/>
        </authorList>
    </citation>
    <scope>NUCLEOTIDE SEQUENCE [LARGE SCALE GENOMIC DNA]</scope>
    <source>
        <strain evidence="6 7">67</strain>
    </source>
</reference>
<dbReference type="FunFam" id="3.40.50.1970:FF:000003">
    <property type="entry name" value="Alcohol dehydrogenase, iron-containing"/>
    <property type="match status" value="1"/>
</dbReference>
<dbReference type="RefSeq" id="WP_011787809.1">
    <property type="nucleotide sequence ID" value="NZ_QJJG01000019.1"/>
</dbReference>
<dbReference type="GO" id="GO:0004022">
    <property type="term" value="F:alcohol dehydrogenase (NAD+) activity"/>
    <property type="evidence" value="ECO:0007669"/>
    <property type="project" value="TreeGrafter"/>
</dbReference>
<evidence type="ECO:0000256" key="2">
    <source>
        <dbReference type="ARBA" id="ARBA00007358"/>
    </source>
</evidence>
<gene>
    <name evidence="6" type="ORF">DET57_11973</name>
</gene>
<dbReference type="InterPro" id="IPR039697">
    <property type="entry name" value="Alcohol_dehydrogenase_Fe"/>
</dbReference>
<name>A0A318FDZ0_KLEOX</name>
<dbReference type="Gene3D" id="1.20.1090.10">
    <property type="entry name" value="Dehydroquinate synthase-like - alpha domain"/>
    <property type="match status" value="1"/>
</dbReference>
<proteinExistence type="inferred from homology"/>
<dbReference type="InterPro" id="IPR018211">
    <property type="entry name" value="ADH_Fe_CS"/>
</dbReference>
<dbReference type="FunFam" id="1.20.1090.10:FF:000001">
    <property type="entry name" value="Aldehyde-alcohol dehydrogenase"/>
    <property type="match status" value="1"/>
</dbReference>
<evidence type="ECO:0000259" key="4">
    <source>
        <dbReference type="Pfam" id="PF00465"/>
    </source>
</evidence>
<evidence type="ECO:0000256" key="1">
    <source>
        <dbReference type="ARBA" id="ARBA00001962"/>
    </source>
</evidence>
<comment type="cofactor">
    <cofactor evidence="1">
        <name>Fe cation</name>
        <dbReference type="ChEBI" id="CHEBI:24875"/>
    </cofactor>
</comment>
<dbReference type="InterPro" id="IPR001670">
    <property type="entry name" value="ADH_Fe/GldA"/>
</dbReference>